<comment type="caution">
    <text evidence="1">The sequence shown here is derived from an EMBL/GenBank/DDBJ whole genome shotgun (WGS) entry which is preliminary data.</text>
</comment>
<protein>
    <submittedName>
        <fullName evidence="1">Uncharacterized protein</fullName>
    </submittedName>
</protein>
<proteinExistence type="predicted"/>
<dbReference type="EMBL" id="PEXV01000092">
    <property type="protein sequence ID" value="PIS41504.1"/>
    <property type="molecule type" value="Genomic_DNA"/>
</dbReference>
<accession>A0A2H0YSM8</accession>
<evidence type="ECO:0000313" key="2">
    <source>
        <dbReference type="Proteomes" id="UP000228711"/>
    </source>
</evidence>
<reference evidence="2" key="1">
    <citation type="submission" date="2017-09" db="EMBL/GenBank/DDBJ databases">
        <title>Depth-based differentiation of microbial function through sediment-hosted aquifers and enrichment of novel symbionts in the deep terrestrial subsurface.</title>
        <authorList>
            <person name="Probst A.J."/>
            <person name="Ladd B."/>
            <person name="Jarett J.K."/>
            <person name="Geller-Mcgrath D.E."/>
            <person name="Sieber C.M.K."/>
            <person name="Emerson J.B."/>
            <person name="Anantharaman K."/>
            <person name="Thomas B.C."/>
            <person name="Malmstrom R."/>
            <person name="Stieglmeier M."/>
            <person name="Klingl A."/>
            <person name="Woyke T."/>
            <person name="Ryan C.M."/>
            <person name="Banfield J.F."/>
        </authorList>
    </citation>
    <scope>NUCLEOTIDE SEQUENCE [LARGE SCALE GENOMIC DNA]</scope>
</reference>
<sequence length="126" mass="13749">MKILLIVLIVGGLIYGGYRLVQNNTVKDTAHFVYDTQALDTKAAITPDLAVLRAKEVYQLAVNSGDDLSQGPCLSNSLISGWVLDIVHSPRTAVDDKPENQCSAYREGAAKHFVELDTEGNFVRAE</sequence>
<name>A0A2H0YSM8_9BACT</name>
<dbReference type="AlphaFoldDB" id="A0A2H0YSM8"/>
<evidence type="ECO:0000313" key="1">
    <source>
        <dbReference type="EMBL" id="PIS41504.1"/>
    </source>
</evidence>
<dbReference type="Proteomes" id="UP000228711">
    <property type="component" value="Unassembled WGS sequence"/>
</dbReference>
<gene>
    <name evidence="1" type="ORF">COT25_02765</name>
</gene>
<organism evidence="1 2">
    <name type="scientific">Candidatus Kerfeldbacteria bacterium CG08_land_8_20_14_0_20_42_7</name>
    <dbReference type="NCBI Taxonomy" id="2014245"/>
    <lineage>
        <taxon>Bacteria</taxon>
        <taxon>Candidatus Kerfeldiibacteriota</taxon>
    </lineage>
</organism>